<keyword evidence="8" id="KW-1185">Reference proteome</keyword>
<dbReference type="AlphaFoldDB" id="A0AAE3HFH7"/>
<feature type="compositionally biased region" description="Polar residues" evidence="5">
    <location>
        <begin position="187"/>
        <end position="199"/>
    </location>
</feature>
<keyword evidence="2" id="KW-0863">Zinc-finger</keyword>
<sequence>MEKKKLRLYKELLLKERRATLNTLDNMEENQFNTNLKDEVDELSVYDNHPADIGTETYQMELNFALENHEKEALRNIHDALEKIEKGNYGMCEICGKNIKEERLKVAPSAKFCLECSEERQIPKDNEEDRPVEEEVLFPPFGRTDTDYDDSVIYDGEDAWQDVEQYSTATKIGRRDEDRGAVEEVEQISNQQYKDQLPD</sequence>
<gene>
    <name evidence="7" type="ORF">NSA47_04165</name>
</gene>
<dbReference type="GO" id="GO:0008270">
    <property type="term" value="F:zinc ion binding"/>
    <property type="evidence" value="ECO:0007669"/>
    <property type="project" value="UniProtKB-KW"/>
</dbReference>
<dbReference type="InterPro" id="IPR000962">
    <property type="entry name" value="Znf_DskA_TraR"/>
</dbReference>
<dbReference type="EMBL" id="JANKAS010000002">
    <property type="protein sequence ID" value="MCR1898183.1"/>
    <property type="molecule type" value="Genomic_DNA"/>
</dbReference>
<dbReference type="SUPFAM" id="SSF57716">
    <property type="entry name" value="Glucocorticoid receptor-like (DNA-binding domain)"/>
    <property type="match status" value="1"/>
</dbReference>
<feature type="zinc finger region" description="dksA C4-type" evidence="4">
    <location>
        <begin position="92"/>
        <end position="116"/>
    </location>
</feature>
<dbReference type="SUPFAM" id="SSF109635">
    <property type="entry name" value="DnaK suppressor protein DksA, alpha-hairpin domain"/>
    <property type="match status" value="1"/>
</dbReference>
<keyword evidence="1" id="KW-0479">Metal-binding</keyword>
<keyword evidence="3" id="KW-0862">Zinc</keyword>
<feature type="region of interest" description="Disordered" evidence="5">
    <location>
        <begin position="171"/>
        <end position="199"/>
    </location>
</feature>
<dbReference type="Pfam" id="PF01258">
    <property type="entry name" value="zf-dskA_traR"/>
    <property type="match status" value="1"/>
</dbReference>
<evidence type="ECO:0000256" key="2">
    <source>
        <dbReference type="ARBA" id="ARBA00022771"/>
    </source>
</evidence>
<dbReference type="PANTHER" id="PTHR33823">
    <property type="entry name" value="RNA POLYMERASE-BINDING TRANSCRIPTION FACTOR DKSA-RELATED"/>
    <property type="match status" value="1"/>
</dbReference>
<evidence type="ECO:0000313" key="7">
    <source>
        <dbReference type="EMBL" id="MCR1898183.1"/>
    </source>
</evidence>
<proteinExistence type="predicted"/>
<dbReference type="InterPro" id="IPR037187">
    <property type="entry name" value="DnaK_N"/>
</dbReference>
<evidence type="ECO:0000313" key="8">
    <source>
        <dbReference type="Proteomes" id="UP001205748"/>
    </source>
</evidence>
<evidence type="ECO:0000256" key="4">
    <source>
        <dbReference type="PROSITE-ProRule" id="PRU00510"/>
    </source>
</evidence>
<dbReference type="PROSITE" id="PS51128">
    <property type="entry name" value="ZF_DKSA_2"/>
    <property type="match status" value="1"/>
</dbReference>
<dbReference type="RefSeq" id="WP_257529640.1">
    <property type="nucleotide sequence ID" value="NZ_JANKAS010000002.1"/>
</dbReference>
<reference evidence="7" key="1">
    <citation type="submission" date="2022-07" db="EMBL/GenBank/DDBJ databases">
        <title>Enhanced cultured diversity of the mouse gut microbiota enables custom-made synthetic communities.</title>
        <authorList>
            <person name="Afrizal A."/>
        </authorList>
    </citation>
    <scope>NUCLEOTIDE SEQUENCE</scope>
    <source>
        <strain evidence="7">DSM 28593</strain>
    </source>
</reference>
<name>A0AAE3HFH7_9FIRM</name>
<feature type="domain" description="Zinc finger DksA/TraR C4-type" evidence="6">
    <location>
        <begin position="87"/>
        <end position="120"/>
    </location>
</feature>
<dbReference type="Proteomes" id="UP001205748">
    <property type="component" value="Unassembled WGS sequence"/>
</dbReference>
<evidence type="ECO:0000256" key="3">
    <source>
        <dbReference type="ARBA" id="ARBA00022833"/>
    </source>
</evidence>
<feature type="compositionally biased region" description="Basic and acidic residues" evidence="5">
    <location>
        <begin position="173"/>
        <end position="182"/>
    </location>
</feature>
<protein>
    <submittedName>
        <fullName evidence="7">TraR/DksA C4-type zinc finger protein</fullName>
    </submittedName>
</protein>
<evidence type="ECO:0000256" key="5">
    <source>
        <dbReference type="SAM" id="MobiDB-lite"/>
    </source>
</evidence>
<dbReference type="PANTHER" id="PTHR33823:SF4">
    <property type="entry name" value="GENERAL STRESS PROTEIN 16O"/>
    <property type="match status" value="1"/>
</dbReference>
<dbReference type="InterPro" id="IPR020458">
    <property type="entry name" value="Znf_DskA_TraR_CS"/>
</dbReference>
<dbReference type="PROSITE" id="PS01102">
    <property type="entry name" value="ZF_DKSA_1"/>
    <property type="match status" value="1"/>
</dbReference>
<accession>A0AAE3HFH7</accession>
<dbReference type="NCBIfam" id="TIGR02890">
    <property type="entry name" value="bacill_yteA"/>
    <property type="match status" value="1"/>
</dbReference>
<evidence type="ECO:0000256" key="1">
    <source>
        <dbReference type="ARBA" id="ARBA00022723"/>
    </source>
</evidence>
<dbReference type="Gene3D" id="1.20.120.910">
    <property type="entry name" value="DksA, coiled-coil domain"/>
    <property type="match status" value="1"/>
</dbReference>
<evidence type="ECO:0000259" key="6">
    <source>
        <dbReference type="Pfam" id="PF01258"/>
    </source>
</evidence>
<dbReference type="InterPro" id="IPR014240">
    <property type="entry name" value="YteA"/>
</dbReference>
<comment type="caution">
    <text evidence="7">The sequence shown here is derived from an EMBL/GenBank/DDBJ whole genome shotgun (WGS) entry which is preliminary data.</text>
</comment>
<organism evidence="7 8">
    <name type="scientific">Irregularibacter muris</name>
    <dbReference type="NCBI Taxonomy" id="1796619"/>
    <lineage>
        <taxon>Bacteria</taxon>
        <taxon>Bacillati</taxon>
        <taxon>Bacillota</taxon>
        <taxon>Clostridia</taxon>
        <taxon>Eubacteriales</taxon>
        <taxon>Eubacteriaceae</taxon>
        <taxon>Irregularibacter</taxon>
    </lineage>
</organism>